<evidence type="ECO:0000256" key="5">
    <source>
        <dbReference type="ARBA" id="ARBA00022989"/>
    </source>
</evidence>
<accession>A0A2A2AV27</accession>
<dbReference type="RefSeq" id="WP_095555990.1">
    <property type="nucleotide sequence ID" value="NZ_NSJD01000001.1"/>
</dbReference>
<dbReference type="GO" id="GO:0005886">
    <property type="term" value="C:plasma membrane"/>
    <property type="evidence" value="ECO:0007669"/>
    <property type="project" value="UniProtKB-SubCell"/>
</dbReference>
<reference evidence="8 9" key="1">
    <citation type="submission" date="2017-08" db="EMBL/GenBank/DDBJ databases">
        <title>WGS of Clinical strains of the CDC Group NO-1 linked to zoonotic infections in humans.</title>
        <authorList>
            <person name="Bernier A.-M."/>
            <person name="Bernard K."/>
        </authorList>
    </citation>
    <scope>NUCLEOTIDE SEQUENCE [LARGE SCALE GENOMIC DNA]</scope>
    <source>
        <strain evidence="8 9">NML79-0751</strain>
    </source>
</reference>
<feature type="transmembrane region" description="Helical" evidence="7">
    <location>
        <begin position="157"/>
        <end position="182"/>
    </location>
</feature>
<proteinExistence type="inferred from homology"/>
<feature type="transmembrane region" description="Helical" evidence="7">
    <location>
        <begin position="126"/>
        <end position="151"/>
    </location>
</feature>
<protein>
    <submittedName>
        <fullName evidence="8">Lysine transporter LysE</fullName>
    </submittedName>
</protein>
<feature type="transmembrane region" description="Helical" evidence="7">
    <location>
        <begin position="6"/>
        <end position="29"/>
    </location>
</feature>
<evidence type="ECO:0000256" key="2">
    <source>
        <dbReference type="ARBA" id="ARBA00007928"/>
    </source>
</evidence>
<evidence type="ECO:0000256" key="6">
    <source>
        <dbReference type="ARBA" id="ARBA00023136"/>
    </source>
</evidence>
<evidence type="ECO:0000256" key="4">
    <source>
        <dbReference type="ARBA" id="ARBA00022692"/>
    </source>
</evidence>
<dbReference type="PIRSF" id="PIRSF006324">
    <property type="entry name" value="LeuE"/>
    <property type="match status" value="1"/>
</dbReference>
<comment type="caution">
    <text evidence="8">The sequence shown here is derived from an EMBL/GenBank/DDBJ whole genome shotgun (WGS) entry which is preliminary data.</text>
</comment>
<feature type="transmembrane region" description="Helical" evidence="7">
    <location>
        <begin position="71"/>
        <end position="88"/>
    </location>
</feature>
<comment type="similarity">
    <text evidence="2">Belongs to the Rht family.</text>
</comment>
<comment type="subcellular location">
    <subcellularLocation>
        <location evidence="1">Cell membrane</location>
        <topology evidence="1">Multi-pass membrane protein</topology>
    </subcellularLocation>
</comment>
<keyword evidence="4 7" id="KW-0812">Transmembrane</keyword>
<sequence>MDFHLWLAYFAATWLIALSPGSGAVLSMSHGLAYGVRQASATIWGLQIGLAFILLVAGVGVGAVLVASGTAFWVVKVAGALYLCWLGLKQWRAPAHVGSPLEAADASGAPLATSHPRAHPSARQRLLTGALTNATNPKGIVFMVAVLPQFIDPQRPLALQLLILLITTLAVDVVVMHGYAFLASRLRALLRTPHARRVQNRVFGGVLMAMGASLLAVGRTGQAA</sequence>
<organism evidence="8 9">
    <name type="scientific">Vandammella animalimorsus</name>
    <dbReference type="NCBI Taxonomy" id="2029117"/>
    <lineage>
        <taxon>Bacteria</taxon>
        <taxon>Pseudomonadati</taxon>
        <taxon>Pseudomonadota</taxon>
        <taxon>Betaproteobacteria</taxon>
        <taxon>Burkholderiales</taxon>
        <taxon>Comamonadaceae</taxon>
        <taxon>Vandammella</taxon>
    </lineage>
</organism>
<dbReference type="GO" id="GO:0042970">
    <property type="term" value="F:homoserine transmembrane transporter activity"/>
    <property type="evidence" value="ECO:0007669"/>
    <property type="project" value="TreeGrafter"/>
</dbReference>
<feature type="transmembrane region" description="Helical" evidence="7">
    <location>
        <begin position="202"/>
        <end position="221"/>
    </location>
</feature>
<name>A0A2A2AV27_9BURK</name>
<keyword evidence="6 7" id="KW-0472">Membrane</keyword>
<evidence type="ECO:0000256" key="3">
    <source>
        <dbReference type="ARBA" id="ARBA00022475"/>
    </source>
</evidence>
<feature type="transmembrane region" description="Helical" evidence="7">
    <location>
        <begin position="41"/>
        <end position="65"/>
    </location>
</feature>
<evidence type="ECO:0000256" key="1">
    <source>
        <dbReference type="ARBA" id="ARBA00004651"/>
    </source>
</evidence>
<dbReference type="Proteomes" id="UP000218644">
    <property type="component" value="Unassembled WGS sequence"/>
</dbReference>
<dbReference type="AlphaFoldDB" id="A0A2A2AV27"/>
<evidence type="ECO:0000313" key="9">
    <source>
        <dbReference type="Proteomes" id="UP000218644"/>
    </source>
</evidence>
<dbReference type="EMBL" id="NSJD01000001">
    <property type="protein sequence ID" value="PAT41544.1"/>
    <property type="molecule type" value="Genomic_DNA"/>
</dbReference>
<gene>
    <name evidence="8" type="ORF">CK623_01025</name>
</gene>
<keyword evidence="5 7" id="KW-1133">Transmembrane helix</keyword>
<evidence type="ECO:0000313" key="8">
    <source>
        <dbReference type="EMBL" id="PAT41544.1"/>
    </source>
</evidence>
<evidence type="ECO:0000256" key="7">
    <source>
        <dbReference type="SAM" id="Phobius"/>
    </source>
</evidence>
<dbReference type="Pfam" id="PF01810">
    <property type="entry name" value="LysE"/>
    <property type="match status" value="1"/>
</dbReference>
<keyword evidence="3" id="KW-1003">Cell membrane</keyword>
<dbReference type="PANTHER" id="PTHR30086">
    <property type="entry name" value="ARGININE EXPORTER PROTEIN ARGO"/>
    <property type="match status" value="1"/>
</dbReference>
<dbReference type="PANTHER" id="PTHR30086:SF14">
    <property type="entry name" value="HOMOSERINE_HOMOSERINE LACTONE EFFLUX PROTEIN"/>
    <property type="match status" value="1"/>
</dbReference>
<dbReference type="InterPro" id="IPR001123">
    <property type="entry name" value="LeuE-type"/>
</dbReference>